<dbReference type="AlphaFoldDB" id="A0A4R5CTT5"/>
<keyword evidence="1" id="KW-1188">Viral release from host cell</keyword>
<dbReference type="PANTHER" id="PTHR37813:SF1">
    <property type="entry name" value="FELS-2 PROPHAGE PROTEIN"/>
    <property type="match status" value="1"/>
</dbReference>
<dbReference type="Pfam" id="PF10145">
    <property type="entry name" value="PhageMin_Tail"/>
    <property type="match status" value="1"/>
</dbReference>
<sequence>MANRSVVINLGMNIGGVIAGARTASKALADMGGKGLDWVGKREQSINTLTTGIGAVGLAAVAGAGLAVRAFANFDEAMSHVAATGDDARGSLDQLRQAALDAGAETAFSATEAAGAIEELAKAGVSAEDILAGGLDGALDLAAAGGIEVAQAAEIAASAMTQFGLAGDDVVHVADLLAAGAGKAQGGVHELGMALNQAGLVADQTGLSIEETTGGLAAFASAGLLGSDAGTSFKTMLQRLTPTSVEAADEMERLGISAYDGQGQFIGLAEFAGNLQAALRDLTPEQRNAAMATIFGSDAVRAASILYEQGEPGIRNWIAAVDDQGYAAETAATRMDNLKGDLEEFGGALETALIGAGSGADGPLRDLVQGATDAVNAFNDLPPGVQSATLAIVGGGGLVALGVAGLGKLAVGVANTREAINDLGLTSGRAGRTLRFAGAVGAIGAVGFAVWELNKALNQTEISSQAAYEGVLALSRGESSAALNELIDSQVRLREAAEPIADTSLWGRIKNGVSNLAGGDQIANLYELGGASEEFSSGLQLIDAELAKLASGGDIEGATAAFDELADRLGYQGDEVDRLREKLPAYQEALRGTAEDQALAAHEATAAGGAVAGMGEEFAGGTAEIDAQTEALSAWLDQIKIATDPVFALNDAVVGVTDAQTAYNEAVAEFGPTSAEAQQAGLDLAGAVANLESAALSGDLSFDAFASKLDQWVAQGAITADQADTIRDRVAALTGVAEDYEDTYTAQIDEDGAATAQANANRALGVVDAFGRRNVIAHLRAQANTSRAEGELNSLTRARTVNIYPKVVGGPLPKARGGPVQMGQLYTVGEEGPELFVPEGDGEIIPAGRTRSILSSLNQRSGLESMGALTALGVAEYRLGDGLWRAIDSATDMVEEGGVEVEDSLIELDSAITRAAQAYDRVARSVVPAPIGIKPPDRPSGKEPLSLTPLQTAAKELLDRIRSGGKFYEDFSFEGMSDLLRKYNDQLAAMYTGPNAGSAIEAWLIQFLGGKKAKGGGSLWMGEGRAPEMPKWFTTLPLHSQSDARSVVDADAIAAAVAAAMPTLDGATLQLQIGSESVLARVVDKGARVNARRA</sequence>
<evidence type="ECO:0000256" key="1">
    <source>
        <dbReference type="ARBA" id="ARBA00022612"/>
    </source>
</evidence>
<accession>A0A4R5CTT5</accession>
<dbReference type="PANTHER" id="PTHR37813">
    <property type="entry name" value="FELS-2 PROPHAGE PROTEIN"/>
    <property type="match status" value="1"/>
</dbReference>
<keyword evidence="4" id="KW-1185">Reference proteome</keyword>
<comment type="caution">
    <text evidence="3">The sequence shown here is derived from an EMBL/GenBank/DDBJ whole genome shotgun (WGS) entry which is preliminary data.</text>
</comment>
<organism evidence="3 4">
    <name type="scientific">Jiangella asiatica</name>
    <dbReference type="NCBI Taxonomy" id="2530372"/>
    <lineage>
        <taxon>Bacteria</taxon>
        <taxon>Bacillati</taxon>
        <taxon>Actinomycetota</taxon>
        <taxon>Actinomycetes</taxon>
        <taxon>Jiangellales</taxon>
        <taxon>Jiangellaceae</taxon>
        <taxon>Jiangella</taxon>
    </lineage>
</organism>
<dbReference type="RefSeq" id="WP_131898267.1">
    <property type="nucleotide sequence ID" value="NZ_SMKZ01000034.1"/>
</dbReference>
<evidence type="ECO:0000259" key="2">
    <source>
        <dbReference type="Pfam" id="PF10145"/>
    </source>
</evidence>
<dbReference type="InParanoid" id="A0A4R5CTT5"/>
<proteinExistence type="predicted"/>
<dbReference type="OrthoDB" id="2183194at2"/>
<name>A0A4R5CTT5_9ACTN</name>
<dbReference type="EMBL" id="SMKZ01000034">
    <property type="protein sequence ID" value="TDE02830.1"/>
    <property type="molecule type" value="Genomic_DNA"/>
</dbReference>
<dbReference type="InterPro" id="IPR010090">
    <property type="entry name" value="Phage_tape_meas"/>
</dbReference>
<gene>
    <name evidence="3" type="ORF">E1269_21300</name>
</gene>
<dbReference type="Proteomes" id="UP000294739">
    <property type="component" value="Unassembled WGS sequence"/>
</dbReference>
<reference evidence="3 4" key="1">
    <citation type="submission" date="2019-03" db="EMBL/GenBank/DDBJ databases">
        <title>Draft genome sequences of novel Actinobacteria.</title>
        <authorList>
            <person name="Sahin N."/>
            <person name="Ay H."/>
            <person name="Saygin H."/>
        </authorList>
    </citation>
    <scope>NUCLEOTIDE SEQUENCE [LARGE SCALE GENOMIC DNA]</scope>
    <source>
        <strain evidence="3 4">5K138</strain>
    </source>
</reference>
<feature type="domain" description="Phage tail tape measure protein" evidence="2">
    <location>
        <begin position="96"/>
        <end position="296"/>
    </location>
</feature>
<dbReference type="NCBIfam" id="TIGR01760">
    <property type="entry name" value="tape_meas_TP901"/>
    <property type="match status" value="1"/>
</dbReference>
<protein>
    <submittedName>
        <fullName evidence="3">Phage tail tape measure protein</fullName>
    </submittedName>
</protein>
<evidence type="ECO:0000313" key="3">
    <source>
        <dbReference type="EMBL" id="TDE02830.1"/>
    </source>
</evidence>
<evidence type="ECO:0000313" key="4">
    <source>
        <dbReference type="Proteomes" id="UP000294739"/>
    </source>
</evidence>